<keyword evidence="3" id="KW-0472">Membrane</keyword>
<evidence type="ECO:0000256" key="3">
    <source>
        <dbReference type="SAM" id="Phobius"/>
    </source>
</evidence>
<keyword evidence="2" id="KW-1003">Cell membrane</keyword>
<gene>
    <name evidence="4" type="primary">fucP</name>
    <name evidence="4" type="ORF">GCM10022204_13670</name>
</gene>
<keyword evidence="5" id="KW-1185">Reference proteome</keyword>
<evidence type="ECO:0000313" key="4">
    <source>
        <dbReference type="EMBL" id="GAA3698582.1"/>
    </source>
</evidence>
<dbReference type="RefSeq" id="WP_344811559.1">
    <property type="nucleotide sequence ID" value="NZ_BAAAYX010000003.1"/>
</dbReference>
<dbReference type="PANTHER" id="PTHR43702">
    <property type="entry name" value="L-FUCOSE-PROTON SYMPORTER"/>
    <property type="match status" value="1"/>
</dbReference>
<dbReference type="CDD" id="cd17394">
    <property type="entry name" value="MFS_FucP_like"/>
    <property type="match status" value="1"/>
</dbReference>
<dbReference type="NCBIfam" id="TIGR00885">
    <property type="entry name" value="fucP"/>
    <property type="match status" value="1"/>
</dbReference>
<feature type="transmembrane region" description="Helical" evidence="3">
    <location>
        <begin position="60"/>
        <end position="83"/>
    </location>
</feature>
<feature type="transmembrane region" description="Helical" evidence="3">
    <location>
        <begin position="115"/>
        <end position="134"/>
    </location>
</feature>
<dbReference type="SUPFAM" id="SSF103473">
    <property type="entry name" value="MFS general substrate transporter"/>
    <property type="match status" value="1"/>
</dbReference>
<name>A0ABP7D2I4_9ACTN</name>
<keyword evidence="3" id="KW-0812">Transmembrane</keyword>
<comment type="subcellular location">
    <subcellularLocation>
        <location evidence="1">Cell inner membrane</location>
        <topology evidence="1">Multi-pass membrane protein</topology>
    </subcellularLocation>
</comment>
<proteinExistence type="predicted"/>
<dbReference type="EMBL" id="BAAAYX010000003">
    <property type="protein sequence ID" value="GAA3698582.1"/>
    <property type="molecule type" value="Genomic_DNA"/>
</dbReference>
<feature type="transmembrane region" description="Helical" evidence="3">
    <location>
        <begin position="90"/>
        <end position="109"/>
    </location>
</feature>
<dbReference type="InterPro" id="IPR011701">
    <property type="entry name" value="MFS"/>
</dbReference>
<dbReference type="Proteomes" id="UP001500051">
    <property type="component" value="Unassembled WGS sequence"/>
</dbReference>
<feature type="transmembrane region" description="Helical" evidence="3">
    <location>
        <begin position="382"/>
        <end position="400"/>
    </location>
</feature>
<organism evidence="4 5">
    <name type="scientific">Microlunatus aurantiacus</name>
    <dbReference type="NCBI Taxonomy" id="446786"/>
    <lineage>
        <taxon>Bacteria</taxon>
        <taxon>Bacillati</taxon>
        <taxon>Actinomycetota</taxon>
        <taxon>Actinomycetes</taxon>
        <taxon>Propionibacteriales</taxon>
        <taxon>Propionibacteriaceae</taxon>
        <taxon>Microlunatus</taxon>
    </lineage>
</organism>
<accession>A0ABP7D2I4</accession>
<protein>
    <submittedName>
        <fullName evidence="4">L-fucose:H+ symporter permease</fullName>
    </submittedName>
</protein>
<feature type="transmembrane region" description="Helical" evidence="3">
    <location>
        <begin position="298"/>
        <end position="320"/>
    </location>
</feature>
<reference evidence="5" key="1">
    <citation type="journal article" date="2019" name="Int. J. Syst. Evol. Microbiol.">
        <title>The Global Catalogue of Microorganisms (GCM) 10K type strain sequencing project: providing services to taxonomists for standard genome sequencing and annotation.</title>
        <authorList>
            <consortium name="The Broad Institute Genomics Platform"/>
            <consortium name="The Broad Institute Genome Sequencing Center for Infectious Disease"/>
            <person name="Wu L."/>
            <person name="Ma J."/>
        </authorList>
    </citation>
    <scope>NUCLEOTIDE SEQUENCE [LARGE SCALE GENOMIC DNA]</scope>
    <source>
        <strain evidence="5">JCM 16548</strain>
    </source>
</reference>
<dbReference type="InterPro" id="IPR005275">
    <property type="entry name" value="Lfuc_symporter_FucP"/>
</dbReference>
<dbReference type="InterPro" id="IPR050375">
    <property type="entry name" value="MFS_TsgA-like"/>
</dbReference>
<feature type="transmembrane region" description="Helical" evidence="3">
    <location>
        <begin position="327"/>
        <end position="345"/>
    </location>
</feature>
<dbReference type="Pfam" id="PF07690">
    <property type="entry name" value="MFS_1"/>
    <property type="match status" value="1"/>
</dbReference>
<feature type="transmembrane region" description="Helical" evidence="3">
    <location>
        <begin position="412"/>
        <end position="431"/>
    </location>
</feature>
<evidence type="ECO:0000313" key="5">
    <source>
        <dbReference type="Proteomes" id="UP001500051"/>
    </source>
</evidence>
<keyword evidence="3" id="KW-1133">Transmembrane helix</keyword>
<feature type="transmembrane region" description="Helical" evidence="3">
    <location>
        <begin position="351"/>
        <end position="370"/>
    </location>
</feature>
<feature type="transmembrane region" description="Helical" evidence="3">
    <location>
        <begin position="263"/>
        <end position="286"/>
    </location>
</feature>
<sequence length="448" mass="47831">MTSDVNQTKTEFGSENNSLVFPSLKIPFILLVTCFAAWGSAANLSEVMVGVFRKVFDMNYFQSALVTFAYYGAYFLLAIPAAFINKRYGYKTGVLTGLGLAAIGGFLFLPASWTLTYGAFLAALFVLAAGLSILETSANPFVLAMGPEETGTRRLNLAQSFNPVGANLGVLMGLVLILPNLTKDADRAGLTGEALRATQEYDLGLVLRPYLGIATVLVIIWVLIFFRKMETPLEVHEHEVGGAHPHAGKGVFGRLLKNRHYSFGVVAQFFNIAAQVATWSFTILYAEQVMGYDATTAGYFLQASLILFLISRFVMFYLLGKFRPTRLLLVMATSGVVLALIGVVSQNIIGLIAIVCISASLSLMFPTIYGVALHGLGDDTKFGAAGLVMAILGGALIPPLQGAFVDATGSQALGFLIVAFGLAVVAAYALFDLKTNRGANVTVGPASH</sequence>
<dbReference type="PANTHER" id="PTHR43702:SF11">
    <property type="entry name" value="L-FUCOSE-PROTON SYMPORTER"/>
    <property type="match status" value="1"/>
</dbReference>
<comment type="caution">
    <text evidence="4">The sequence shown here is derived from an EMBL/GenBank/DDBJ whole genome shotgun (WGS) entry which is preliminary data.</text>
</comment>
<feature type="transmembrane region" description="Helical" evidence="3">
    <location>
        <begin position="155"/>
        <end position="178"/>
    </location>
</feature>
<evidence type="ECO:0000256" key="2">
    <source>
        <dbReference type="ARBA" id="ARBA00022475"/>
    </source>
</evidence>
<evidence type="ECO:0000256" key="1">
    <source>
        <dbReference type="ARBA" id="ARBA00004429"/>
    </source>
</evidence>
<dbReference type="InterPro" id="IPR036259">
    <property type="entry name" value="MFS_trans_sf"/>
</dbReference>
<feature type="transmembrane region" description="Helical" evidence="3">
    <location>
        <begin position="19"/>
        <end position="40"/>
    </location>
</feature>
<dbReference type="Gene3D" id="1.20.1250.20">
    <property type="entry name" value="MFS general substrate transporter like domains"/>
    <property type="match status" value="2"/>
</dbReference>
<feature type="transmembrane region" description="Helical" evidence="3">
    <location>
        <begin position="207"/>
        <end position="226"/>
    </location>
</feature>